<proteinExistence type="predicted"/>
<feature type="compositionally biased region" description="Basic and acidic residues" evidence="1">
    <location>
        <begin position="52"/>
        <end position="64"/>
    </location>
</feature>
<accession>A0A0F9LYA2</accession>
<gene>
    <name evidence="2" type="ORF">LCGC14_1140820</name>
</gene>
<dbReference type="EMBL" id="LAZR01005410">
    <property type="protein sequence ID" value="KKN00145.1"/>
    <property type="molecule type" value="Genomic_DNA"/>
</dbReference>
<comment type="caution">
    <text evidence="2">The sequence shown here is derived from an EMBL/GenBank/DDBJ whole genome shotgun (WGS) entry which is preliminary data.</text>
</comment>
<feature type="compositionally biased region" description="Basic residues" evidence="1">
    <location>
        <begin position="42"/>
        <end position="51"/>
    </location>
</feature>
<sequence length="71" mass="8451">MNEIPKLTNYNMTYVSSPSQVQPPQPATAPPKSDNEMERRARQERRRRNKKPYIERRVSSDRRGPRFYSKA</sequence>
<organism evidence="2">
    <name type="scientific">marine sediment metagenome</name>
    <dbReference type="NCBI Taxonomy" id="412755"/>
    <lineage>
        <taxon>unclassified sequences</taxon>
        <taxon>metagenomes</taxon>
        <taxon>ecological metagenomes</taxon>
    </lineage>
</organism>
<evidence type="ECO:0000256" key="1">
    <source>
        <dbReference type="SAM" id="MobiDB-lite"/>
    </source>
</evidence>
<evidence type="ECO:0000313" key="2">
    <source>
        <dbReference type="EMBL" id="KKN00145.1"/>
    </source>
</evidence>
<dbReference type="AlphaFoldDB" id="A0A0F9LYA2"/>
<feature type="region of interest" description="Disordered" evidence="1">
    <location>
        <begin position="1"/>
        <end position="71"/>
    </location>
</feature>
<protein>
    <submittedName>
        <fullName evidence="2">Uncharacterized protein</fullName>
    </submittedName>
</protein>
<reference evidence="2" key="1">
    <citation type="journal article" date="2015" name="Nature">
        <title>Complex archaea that bridge the gap between prokaryotes and eukaryotes.</title>
        <authorList>
            <person name="Spang A."/>
            <person name="Saw J.H."/>
            <person name="Jorgensen S.L."/>
            <person name="Zaremba-Niedzwiedzka K."/>
            <person name="Martijn J."/>
            <person name="Lind A.E."/>
            <person name="van Eijk R."/>
            <person name="Schleper C."/>
            <person name="Guy L."/>
            <person name="Ettema T.J."/>
        </authorList>
    </citation>
    <scope>NUCLEOTIDE SEQUENCE</scope>
</reference>
<name>A0A0F9LYA2_9ZZZZ</name>